<dbReference type="Gene3D" id="3.40.1280.10">
    <property type="match status" value="1"/>
</dbReference>
<dbReference type="PANTHER" id="PTHR43191">
    <property type="entry name" value="RRNA METHYLTRANSFERASE 3"/>
    <property type="match status" value="1"/>
</dbReference>
<dbReference type="InterPro" id="IPR029064">
    <property type="entry name" value="Ribosomal_eL30-like_sf"/>
</dbReference>
<gene>
    <name evidence="4" type="ORF">C8E99_0875</name>
</gene>
<reference evidence="4 5" key="1">
    <citation type="submission" date="2018-07" db="EMBL/GenBank/DDBJ databases">
        <title>Sequencing the genomes of 1000 actinobacteria strains.</title>
        <authorList>
            <person name="Klenk H.-P."/>
        </authorList>
    </citation>
    <scope>NUCLEOTIDE SEQUENCE [LARGE SCALE GENOMIC DNA]</scope>
    <source>
        <strain evidence="4 5">DSM 14442</strain>
    </source>
</reference>
<dbReference type="InterPro" id="IPR029026">
    <property type="entry name" value="tRNA_m1G_MTases_N"/>
</dbReference>
<feature type="domain" description="tRNA/rRNA methyltransferase SpoU type" evidence="3">
    <location>
        <begin position="134"/>
        <end position="276"/>
    </location>
</feature>
<keyword evidence="1 4" id="KW-0489">Methyltransferase</keyword>
<dbReference type="GO" id="GO:0003723">
    <property type="term" value="F:RNA binding"/>
    <property type="evidence" value="ECO:0007669"/>
    <property type="project" value="InterPro"/>
</dbReference>
<sequence>MAESHGSFSSIEAVGAIELTDPADPRVEVFFGLTDAVLRRRQDAAHGIYLAESSLVVRRALDAGHRPRSFFLAHRYLDSMADVFAAHPGVPVYTGTDAMLESITGFHLHRGALAAMERPVPRTADEVLTGASRIAVLENISDHTNIGAIFRSAAAIGIDAVLVTPLCADPFYRRSIRVSMGAVFQVPWTRIDAWPAGIEVLKDAGFTVAGLILGNGAITLDDLVAEDHERLALVFGHEGDGLAVETERWLDRRVIIPMMNEVDSLNVAASSAIAFYATR</sequence>
<dbReference type="Pfam" id="PF00588">
    <property type="entry name" value="SpoU_methylase"/>
    <property type="match status" value="1"/>
</dbReference>
<evidence type="ECO:0000256" key="1">
    <source>
        <dbReference type="ARBA" id="ARBA00022603"/>
    </source>
</evidence>
<dbReference type="InterPro" id="IPR029028">
    <property type="entry name" value="Alpha/beta_knot_MTases"/>
</dbReference>
<keyword evidence="2" id="KW-0808">Transferase</keyword>
<dbReference type="AlphaFoldDB" id="A0A3D9L9U0"/>
<accession>A0A3D9L9U0</accession>
<dbReference type="InterPro" id="IPR051259">
    <property type="entry name" value="rRNA_Methyltransferase"/>
</dbReference>
<dbReference type="PANTHER" id="PTHR43191:SF12">
    <property type="entry name" value="RRNA METHYLASE"/>
    <property type="match status" value="1"/>
</dbReference>
<dbReference type="GO" id="GO:0032259">
    <property type="term" value="P:methylation"/>
    <property type="evidence" value="ECO:0007669"/>
    <property type="project" value="UniProtKB-KW"/>
</dbReference>
<dbReference type="CDD" id="cd18095">
    <property type="entry name" value="SpoU-like_rRNA-MTase"/>
    <property type="match status" value="1"/>
</dbReference>
<keyword evidence="5" id="KW-1185">Reference proteome</keyword>
<evidence type="ECO:0000313" key="5">
    <source>
        <dbReference type="Proteomes" id="UP000256727"/>
    </source>
</evidence>
<dbReference type="GO" id="GO:0006396">
    <property type="term" value="P:RNA processing"/>
    <property type="evidence" value="ECO:0007669"/>
    <property type="project" value="InterPro"/>
</dbReference>
<dbReference type="Proteomes" id="UP000256727">
    <property type="component" value="Unassembled WGS sequence"/>
</dbReference>
<evidence type="ECO:0000313" key="4">
    <source>
        <dbReference type="EMBL" id="REE03075.1"/>
    </source>
</evidence>
<evidence type="ECO:0000259" key="3">
    <source>
        <dbReference type="Pfam" id="PF00588"/>
    </source>
</evidence>
<dbReference type="InterPro" id="IPR001537">
    <property type="entry name" value="SpoU_MeTrfase"/>
</dbReference>
<dbReference type="SUPFAM" id="SSF75217">
    <property type="entry name" value="alpha/beta knot"/>
    <property type="match status" value="1"/>
</dbReference>
<dbReference type="GO" id="GO:0008173">
    <property type="term" value="F:RNA methyltransferase activity"/>
    <property type="evidence" value="ECO:0007669"/>
    <property type="project" value="InterPro"/>
</dbReference>
<evidence type="ECO:0000256" key="2">
    <source>
        <dbReference type="ARBA" id="ARBA00022679"/>
    </source>
</evidence>
<comment type="caution">
    <text evidence="4">The sequence shown here is derived from an EMBL/GenBank/DDBJ whole genome shotgun (WGS) entry which is preliminary data.</text>
</comment>
<dbReference type="SUPFAM" id="SSF55315">
    <property type="entry name" value="L30e-like"/>
    <property type="match status" value="1"/>
</dbReference>
<dbReference type="Gene3D" id="3.30.1330.30">
    <property type="match status" value="1"/>
</dbReference>
<protein>
    <submittedName>
        <fullName evidence="4">tRNA G18 (Ribose-2'-O)-methylase SpoU</fullName>
    </submittedName>
</protein>
<dbReference type="RefSeq" id="WP_245952079.1">
    <property type="nucleotide sequence ID" value="NZ_QREH01000001.1"/>
</dbReference>
<name>A0A3D9L9U0_9MICC</name>
<proteinExistence type="predicted"/>
<organism evidence="4 5">
    <name type="scientific">Citricoccus muralis</name>
    <dbReference type="NCBI Taxonomy" id="169134"/>
    <lineage>
        <taxon>Bacteria</taxon>
        <taxon>Bacillati</taxon>
        <taxon>Actinomycetota</taxon>
        <taxon>Actinomycetes</taxon>
        <taxon>Micrococcales</taxon>
        <taxon>Micrococcaceae</taxon>
        <taxon>Citricoccus</taxon>
    </lineage>
</organism>
<dbReference type="EMBL" id="QREH01000001">
    <property type="protein sequence ID" value="REE03075.1"/>
    <property type="molecule type" value="Genomic_DNA"/>
</dbReference>